<organism evidence="1 2">
    <name type="scientific">Artemisia annua</name>
    <name type="common">Sweet wormwood</name>
    <dbReference type="NCBI Taxonomy" id="35608"/>
    <lineage>
        <taxon>Eukaryota</taxon>
        <taxon>Viridiplantae</taxon>
        <taxon>Streptophyta</taxon>
        <taxon>Embryophyta</taxon>
        <taxon>Tracheophyta</taxon>
        <taxon>Spermatophyta</taxon>
        <taxon>Magnoliopsida</taxon>
        <taxon>eudicotyledons</taxon>
        <taxon>Gunneridae</taxon>
        <taxon>Pentapetalae</taxon>
        <taxon>asterids</taxon>
        <taxon>campanulids</taxon>
        <taxon>Asterales</taxon>
        <taxon>Asteraceae</taxon>
        <taxon>Asteroideae</taxon>
        <taxon>Anthemideae</taxon>
        <taxon>Artemisiinae</taxon>
        <taxon>Artemisia</taxon>
    </lineage>
</organism>
<proteinExistence type="predicted"/>
<dbReference type="PANTHER" id="PTHR12096">
    <property type="entry name" value="NUCLEAR PROTEIN SKIP-RELATED"/>
    <property type="match status" value="1"/>
</dbReference>
<dbReference type="GO" id="GO:0005681">
    <property type="term" value="C:spliceosomal complex"/>
    <property type="evidence" value="ECO:0007669"/>
    <property type="project" value="InterPro"/>
</dbReference>
<name>A0A2U1N176_ARTAN</name>
<reference evidence="1 2" key="1">
    <citation type="journal article" date="2018" name="Mol. Plant">
        <title>The genome of Artemisia annua provides insight into the evolution of Asteraceae family and artemisinin biosynthesis.</title>
        <authorList>
            <person name="Shen Q."/>
            <person name="Zhang L."/>
            <person name="Liao Z."/>
            <person name="Wang S."/>
            <person name="Yan T."/>
            <person name="Shi P."/>
            <person name="Liu M."/>
            <person name="Fu X."/>
            <person name="Pan Q."/>
            <person name="Wang Y."/>
            <person name="Lv Z."/>
            <person name="Lu X."/>
            <person name="Zhang F."/>
            <person name="Jiang W."/>
            <person name="Ma Y."/>
            <person name="Chen M."/>
            <person name="Hao X."/>
            <person name="Li L."/>
            <person name="Tang Y."/>
            <person name="Lv G."/>
            <person name="Zhou Y."/>
            <person name="Sun X."/>
            <person name="Brodelius P.E."/>
            <person name="Rose J.K.C."/>
            <person name="Tang K."/>
        </authorList>
    </citation>
    <scope>NUCLEOTIDE SEQUENCE [LARGE SCALE GENOMIC DNA]</scope>
    <source>
        <strain evidence="2">cv. Huhao1</strain>
        <tissue evidence="1">Leaf</tissue>
    </source>
</reference>
<sequence>MLMHVPNALILTSQIKCGNWLVDVQFQEPLLSTKVVDFKFILNARRLAPRYFNSTLAWASEETPVYVRFKVQKKLKLKYKERKEKELQALAENASFEGILGSGPTKAMMERFKRGKIREKRRKERQMERRLKAEDAAVGKMSKINRDRDHEISEIVALCTYHDKVVNGLLEREDWPDALKIPLGAIPTGLFTTSS</sequence>
<dbReference type="InterPro" id="IPR017862">
    <property type="entry name" value="SKI-int_prot_SKIP"/>
</dbReference>
<gene>
    <name evidence="1" type="ORF">CTI12_AA321080</name>
</gene>
<comment type="caution">
    <text evidence="1">The sequence shown here is derived from an EMBL/GenBank/DDBJ whole genome shotgun (WGS) entry which is preliminary data.</text>
</comment>
<dbReference type="EMBL" id="PKPP01003874">
    <property type="protein sequence ID" value="PWA67227.1"/>
    <property type="molecule type" value="Genomic_DNA"/>
</dbReference>
<accession>A0A2U1N176</accession>
<evidence type="ECO:0000313" key="2">
    <source>
        <dbReference type="Proteomes" id="UP000245207"/>
    </source>
</evidence>
<keyword evidence="2" id="KW-1185">Reference proteome</keyword>
<dbReference type="Proteomes" id="UP000245207">
    <property type="component" value="Unassembled WGS sequence"/>
</dbReference>
<evidence type="ECO:0000313" key="1">
    <source>
        <dbReference type="EMBL" id="PWA67227.1"/>
    </source>
</evidence>
<dbReference type="STRING" id="35608.A0A2U1N176"/>
<dbReference type="AlphaFoldDB" id="A0A2U1N176"/>
<protein>
    <submittedName>
        <fullName evidence="1">SNW/SKI-interacting protein</fullName>
    </submittedName>
</protein>
<dbReference type="GO" id="GO:0000398">
    <property type="term" value="P:mRNA splicing, via spliceosome"/>
    <property type="evidence" value="ECO:0007669"/>
    <property type="project" value="InterPro"/>
</dbReference>